<sequence>MQTESVKVLESADISTATSTSPARSTRRIQSVIRFAGLFALVWILLDVCYETLPMIRPGADVVLDTKLKVLARSQLFLPEDRYRVLVFGNSKTLAGFKPDEFDQAFGDGVRSYNLGLPGDARFLPILKTALDAGNVPTHVFLTIPWDDKPRPTLLDRLRDEETILYDLIPFRDLPRDIVVFAAASHLHFKQKYDEAVQERDKMLANRGWYYIKGQSYYASGDLPEGYSLPTDHPSQFLARAIPRTSFMLDELSELARRHRFQVVLIPGNTRDHAAAPAPRIDDARSTRVPGNSGFRVIGPDYWVYPPAQYSDPVHMNPQGASAYTRDLARLVALTKVFD</sequence>
<dbReference type="EMBL" id="PYAL01000006">
    <property type="protein sequence ID" value="RXN86030.1"/>
    <property type="molecule type" value="Genomic_DNA"/>
</dbReference>
<evidence type="ECO:0000313" key="3">
    <source>
        <dbReference type="Proteomes" id="UP000290849"/>
    </source>
</evidence>
<dbReference type="Proteomes" id="UP000290849">
    <property type="component" value="Unassembled WGS sequence"/>
</dbReference>
<dbReference type="OrthoDB" id="8629754at2"/>
<reference evidence="2 3" key="1">
    <citation type="journal article" date="2017" name="Int. J. Syst. Evol. Microbiol.">
        <title>Achromobacter aloeverae sp. nov., isolated from the root of Aloe vera (L.) Burm.f.</title>
        <authorList>
            <person name="Kuncharoen N."/>
            <person name="Muramatsu Y."/>
            <person name="Shibata C."/>
            <person name="Kamakura Y."/>
            <person name="Nakagawa Y."/>
            <person name="Tanasupawat S."/>
        </authorList>
    </citation>
    <scope>NUCLEOTIDE SEQUENCE [LARGE SCALE GENOMIC DNA]</scope>
    <source>
        <strain evidence="2 3">AVA-1</strain>
    </source>
</reference>
<comment type="caution">
    <text evidence="2">The sequence shown here is derived from an EMBL/GenBank/DDBJ whole genome shotgun (WGS) entry which is preliminary data.</text>
</comment>
<evidence type="ECO:0000313" key="2">
    <source>
        <dbReference type="EMBL" id="RXN86030.1"/>
    </source>
</evidence>
<keyword evidence="1" id="KW-0812">Transmembrane</keyword>
<keyword evidence="1" id="KW-0472">Membrane</keyword>
<dbReference type="AlphaFoldDB" id="A0A4Q1HG46"/>
<organism evidence="2 3">
    <name type="scientific">Achromobacter aloeverae</name>
    <dbReference type="NCBI Taxonomy" id="1750518"/>
    <lineage>
        <taxon>Bacteria</taxon>
        <taxon>Pseudomonadati</taxon>
        <taxon>Pseudomonadota</taxon>
        <taxon>Betaproteobacteria</taxon>
        <taxon>Burkholderiales</taxon>
        <taxon>Alcaligenaceae</taxon>
        <taxon>Achromobacter</taxon>
    </lineage>
</organism>
<protein>
    <submittedName>
        <fullName evidence="2">Uncharacterized protein</fullName>
    </submittedName>
</protein>
<evidence type="ECO:0000256" key="1">
    <source>
        <dbReference type="SAM" id="Phobius"/>
    </source>
</evidence>
<accession>A0A4Q1HG46</accession>
<proteinExistence type="predicted"/>
<dbReference type="RefSeq" id="WP_129152199.1">
    <property type="nucleotide sequence ID" value="NZ_JBHSDO010000017.1"/>
</dbReference>
<name>A0A4Q1HG46_9BURK</name>
<keyword evidence="3" id="KW-1185">Reference proteome</keyword>
<feature type="transmembrane region" description="Helical" evidence="1">
    <location>
        <begin position="32"/>
        <end position="53"/>
    </location>
</feature>
<keyword evidence="1" id="KW-1133">Transmembrane helix</keyword>
<gene>
    <name evidence="2" type="ORF">C7R54_19950</name>
</gene>